<reference evidence="1" key="1">
    <citation type="submission" date="2014-09" db="EMBL/GenBank/DDBJ databases">
        <authorList>
            <person name="Magalhaes I.L.F."/>
            <person name="Oliveira U."/>
            <person name="Santos F.R."/>
            <person name="Vidigal T.H.D.A."/>
            <person name="Brescovit A.D."/>
            <person name="Santos A.J."/>
        </authorList>
    </citation>
    <scope>NUCLEOTIDE SEQUENCE</scope>
    <source>
        <tissue evidence="1">Shoot tissue taken approximately 20 cm above the soil surface</tissue>
    </source>
</reference>
<name>A0A0A8YGC1_ARUDO</name>
<dbReference type="EMBL" id="GBRH01273042">
    <property type="protein sequence ID" value="JAD24853.1"/>
    <property type="molecule type" value="Transcribed_RNA"/>
</dbReference>
<sequence>MYVQCWISIRYCVIPFVTGYNRDLPVTGYNRDLPATGYNRYTSQAVHTTTNQISFFPSITSARSHR</sequence>
<evidence type="ECO:0000313" key="1">
    <source>
        <dbReference type="EMBL" id="JAD24853.1"/>
    </source>
</evidence>
<reference evidence="1" key="2">
    <citation type="journal article" date="2015" name="Data Brief">
        <title>Shoot transcriptome of the giant reed, Arundo donax.</title>
        <authorList>
            <person name="Barrero R.A."/>
            <person name="Guerrero F.D."/>
            <person name="Moolhuijzen P."/>
            <person name="Goolsby J.A."/>
            <person name="Tidwell J."/>
            <person name="Bellgard S.E."/>
            <person name="Bellgard M.I."/>
        </authorList>
    </citation>
    <scope>NUCLEOTIDE SEQUENCE</scope>
    <source>
        <tissue evidence="1">Shoot tissue taken approximately 20 cm above the soil surface</tissue>
    </source>
</reference>
<accession>A0A0A8YGC1</accession>
<organism evidence="1">
    <name type="scientific">Arundo donax</name>
    <name type="common">Giant reed</name>
    <name type="synonym">Donax arundinaceus</name>
    <dbReference type="NCBI Taxonomy" id="35708"/>
    <lineage>
        <taxon>Eukaryota</taxon>
        <taxon>Viridiplantae</taxon>
        <taxon>Streptophyta</taxon>
        <taxon>Embryophyta</taxon>
        <taxon>Tracheophyta</taxon>
        <taxon>Spermatophyta</taxon>
        <taxon>Magnoliopsida</taxon>
        <taxon>Liliopsida</taxon>
        <taxon>Poales</taxon>
        <taxon>Poaceae</taxon>
        <taxon>PACMAD clade</taxon>
        <taxon>Arundinoideae</taxon>
        <taxon>Arundineae</taxon>
        <taxon>Arundo</taxon>
    </lineage>
</organism>
<dbReference type="AlphaFoldDB" id="A0A0A8YGC1"/>
<protein>
    <submittedName>
        <fullName evidence="1">Uncharacterized protein</fullName>
    </submittedName>
</protein>
<proteinExistence type="predicted"/>